<evidence type="ECO:0000259" key="9">
    <source>
        <dbReference type="Pfam" id="PF00696"/>
    </source>
</evidence>
<evidence type="ECO:0000313" key="11">
    <source>
        <dbReference type="Proteomes" id="UP000244956"/>
    </source>
</evidence>
<dbReference type="AlphaFoldDB" id="A0A2U2BEJ2"/>
<dbReference type="Pfam" id="PF00696">
    <property type="entry name" value="AA_kinase"/>
    <property type="match status" value="1"/>
</dbReference>
<keyword evidence="11" id="KW-1185">Reference proteome</keyword>
<organism evidence="10 11">
    <name type="scientific">Marinilabilia rubra</name>
    <dbReference type="NCBI Taxonomy" id="2162893"/>
    <lineage>
        <taxon>Bacteria</taxon>
        <taxon>Pseudomonadati</taxon>
        <taxon>Bacteroidota</taxon>
        <taxon>Bacteroidia</taxon>
        <taxon>Marinilabiliales</taxon>
        <taxon>Marinilabiliaceae</taxon>
        <taxon>Marinilabilia</taxon>
    </lineage>
</organism>
<comment type="similarity">
    <text evidence="2 7">Belongs to the aspartokinase family.</text>
</comment>
<dbReference type="Proteomes" id="UP000244956">
    <property type="component" value="Unassembled WGS sequence"/>
</dbReference>
<keyword evidence="5 7" id="KW-0418">Kinase</keyword>
<evidence type="ECO:0000256" key="5">
    <source>
        <dbReference type="ARBA" id="ARBA00022777"/>
    </source>
</evidence>
<keyword evidence="4" id="KW-0547">Nucleotide-binding</keyword>
<dbReference type="Gene3D" id="1.20.120.1320">
    <property type="entry name" value="Aspartokinase, catalytic domain"/>
    <property type="match status" value="1"/>
</dbReference>
<proteinExistence type="inferred from homology"/>
<dbReference type="UniPathway" id="UPA00050">
    <property type="reaction ID" value="UER00461"/>
</dbReference>
<dbReference type="GO" id="GO:0005829">
    <property type="term" value="C:cytosol"/>
    <property type="evidence" value="ECO:0007669"/>
    <property type="project" value="TreeGrafter"/>
</dbReference>
<evidence type="ECO:0000313" key="10">
    <source>
        <dbReference type="EMBL" id="PWE01481.1"/>
    </source>
</evidence>
<comment type="caution">
    <text evidence="10">The sequence shown here is derived from an EMBL/GenBank/DDBJ whole genome shotgun (WGS) entry which is preliminary data.</text>
</comment>
<comment type="pathway">
    <text evidence="8">Amino-acid biosynthesis; L-threonine biosynthesis; L-threonine from L-aspartate: step 1/5.</text>
</comment>
<dbReference type="Gene3D" id="3.40.1160.10">
    <property type="entry name" value="Acetylglutamate kinase-like"/>
    <property type="match status" value="1"/>
</dbReference>
<dbReference type="GO" id="GO:0005524">
    <property type="term" value="F:ATP binding"/>
    <property type="evidence" value="ECO:0007669"/>
    <property type="project" value="UniProtKB-KW"/>
</dbReference>
<name>A0A2U2BEJ2_9BACT</name>
<comment type="pathway">
    <text evidence="8">Amino-acid biosynthesis; L-methionine biosynthesis via de novo pathway; L-homoserine from L-aspartate: step 1/3.</text>
</comment>
<dbReference type="PANTHER" id="PTHR21499:SF59">
    <property type="entry name" value="ASPARTOKINASE"/>
    <property type="match status" value="1"/>
</dbReference>
<dbReference type="UniPathway" id="UPA00034">
    <property type="reaction ID" value="UER00015"/>
</dbReference>
<dbReference type="SUPFAM" id="SSF53633">
    <property type="entry name" value="Carbamate kinase-like"/>
    <property type="match status" value="1"/>
</dbReference>
<dbReference type="GO" id="GO:0009089">
    <property type="term" value="P:lysine biosynthetic process via diaminopimelate"/>
    <property type="evidence" value="ECO:0007669"/>
    <property type="project" value="UniProtKB-UniPathway"/>
</dbReference>
<dbReference type="InterPro" id="IPR001048">
    <property type="entry name" value="Asp/Glu/Uridylate_kinase"/>
</dbReference>
<dbReference type="InterPro" id="IPR036393">
    <property type="entry name" value="AceGlu_kinase-like_sf"/>
</dbReference>
<keyword evidence="3 7" id="KW-0808">Transferase</keyword>
<keyword evidence="6" id="KW-0067">ATP-binding</keyword>
<dbReference type="PANTHER" id="PTHR21499">
    <property type="entry name" value="ASPARTATE KINASE"/>
    <property type="match status" value="1"/>
</dbReference>
<dbReference type="UniPathway" id="UPA00051">
    <property type="reaction ID" value="UER00462"/>
</dbReference>
<reference evidence="10 11" key="1">
    <citation type="submission" date="2018-05" db="EMBL/GenBank/DDBJ databases">
        <title>Marinilabilia rubrum sp. nov., isolated from saltern sediment.</title>
        <authorList>
            <person name="Zhang R."/>
        </authorList>
    </citation>
    <scope>NUCLEOTIDE SEQUENCE [LARGE SCALE GENOMIC DNA]</scope>
    <source>
        <strain evidence="10 11">WTE16</strain>
    </source>
</reference>
<protein>
    <recommendedName>
        <fullName evidence="7">Aspartokinase</fullName>
        <ecNumber evidence="7">2.7.2.4</ecNumber>
    </recommendedName>
</protein>
<dbReference type="GO" id="GO:0004072">
    <property type="term" value="F:aspartate kinase activity"/>
    <property type="evidence" value="ECO:0007669"/>
    <property type="project" value="UniProtKB-EC"/>
</dbReference>
<feature type="domain" description="Aspartate/glutamate/uridylate kinase" evidence="9">
    <location>
        <begin position="2"/>
        <end position="279"/>
    </location>
</feature>
<evidence type="ECO:0000256" key="4">
    <source>
        <dbReference type="ARBA" id="ARBA00022741"/>
    </source>
</evidence>
<accession>A0A2U2BEJ2</accession>
<evidence type="ECO:0000256" key="8">
    <source>
        <dbReference type="RuleBase" id="RU004249"/>
    </source>
</evidence>
<dbReference type="GO" id="GO:0009090">
    <property type="term" value="P:homoserine biosynthetic process"/>
    <property type="evidence" value="ECO:0007669"/>
    <property type="project" value="TreeGrafter"/>
</dbReference>
<dbReference type="EC" id="2.7.2.4" evidence="7"/>
<evidence type="ECO:0000256" key="1">
    <source>
        <dbReference type="ARBA" id="ARBA00004766"/>
    </source>
</evidence>
<keyword evidence="8" id="KW-0028">Amino-acid biosynthesis</keyword>
<evidence type="ECO:0000256" key="7">
    <source>
        <dbReference type="RuleBase" id="RU003448"/>
    </source>
</evidence>
<evidence type="ECO:0000256" key="6">
    <source>
        <dbReference type="ARBA" id="ARBA00022840"/>
    </source>
</evidence>
<evidence type="ECO:0000256" key="3">
    <source>
        <dbReference type="ARBA" id="ARBA00022679"/>
    </source>
</evidence>
<sequence length="418" mass="46994">MQVSKFGGASVKNADAVRNISKIVDSLVKPQVIVVSAMGKMTNAFEALVGHYFAGDRDAMITQYKYIRQYHESIVVDLFGTLKEPLLDPVFQLLNDLEVRLEQQPSMHFDFEYDQIVSFGELFSTRIVSAYLGHSGIDNQWVDIRHVLKTDDIYRDATVDWELTSRLMQGTFTFVNAPLYVTQGFLGGTLSNITTTLGREGSDYTAAIIGNALDAENVTVWKDVPGILNADPRIFPDAGKIDSLSYAETIELSYYGAQVIHPKTLKPLQNKQIPLFVKSFVDATLPGTVIGKDGEQDSMPIFILKRNQVFLTLMARDFSFITEDNLSEILALFSRHRVGINLLQTSALNFTACVDNKNDLTPLMDELKKKLVLRYNDNVELLTIRHYSQEVIDEKLEGCTVIDSQVTRKNARFVIKVN</sequence>
<comment type="pathway">
    <text evidence="1 8">Amino-acid biosynthesis; L-lysine biosynthesis via DAP pathway; (S)-tetrahydrodipicolinate from L-aspartate: step 1/4.</text>
</comment>
<gene>
    <name evidence="10" type="ORF">DDZ16_02855</name>
</gene>
<dbReference type="InterPro" id="IPR001341">
    <property type="entry name" value="Asp_kinase"/>
</dbReference>
<dbReference type="InterPro" id="IPR042199">
    <property type="entry name" value="AsparK_Bifunc_asparK/hSer_DH"/>
</dbReference>
<dbReference type="OrthoDB" id="9799110at2"/>
<dbReference type="EMBL" id="QEWP01000001">
    <property type="protein sequence ID" value="PWE01481.1"/>
    <property type="molecule type" value="Genomic_DNA"/>
</dbReference>
<comment type="catalytic activity">
    <reaction evidence="7">
        <text>L-aspartate + ATP = 4-phospho-L-aspartate + ADP</text>
        <dbReference type="Rhea" id="RHEA:23776"/>
        <dbReference type="ChEBI" id="CHEBI:29991"/>
        <dbReference type="ChEBI" id="CHEBI:30616"/>
        <dbReference type="ChEBI" id="CHEBI:57535"/>
        <dbReference type="ChEBI" id="CHEBI:456216"/>
        <dbReference type="EC" id="2.7.2.4"/>
    </reaction>
</comment>
<dbReference type="GO" id="GO:0009088">
    <property type="term" value="P:threonine biosynthetic process"/>
    <property type="evidence" value="ECO:0007669"/>
    <property type="project" value="UniProtKB-UniPathway"/>
</dbReference>
<evidence type="ECO:0000256" key="2">
    <source>
        <dbReference type="ARBA" id="ARBA00010122"/>
    </source>
</evidence>
<dbReference type="NCBIfam" id="TIGR00657">
    <property type="entry name" value="asp_kinases"/>
    <property type="match status" value="1"/>
</dbReference>